<feature type="transmembrane region" description="Helical" evidence="10">
    <location>
        <begin position="348"/>
        <end position="368"/>
    </location>
</feature>
<dbReference type="GO" id="GO:0071763">
    <property type="term" value="P:nuclear membrane organization"/>
    <property type="evidence" value="ECO:0007669"/>
    <property type="project" value="TreeGrafter"/>
</dbReference>
<evidence type="ECO:0000256" key="6">
    <source>
        <dbReference type="ARBA" id="ARBA00022824"/>
    </source>
</evidence>
<evidence type="ECO:0000256" key="4">
    <source>
        <dbReference type="ARBA" id="ARBA00006627"/>
    </source>
</evidence>
<evidence type="ECO:0000256" key="9">
    <source>
        <dbReference type="ARBA" id="ARBA00023242"/>
    </source>
</evidence>
<evidence type="ECO:0000256" key="1">
    <source>
        <dbReference type="ARBA" id="ARBA00004127"/>
    </source>
</evidence>
<evidence type="ECO:0000256" key="5">
    <source>
        <dbReference type="ARBA" id="ARBA00022692"/>
    </source>
</evidence>
<protein>
    <recommendedName>
        <fullName evidence="13">Transmembrane protein 43</fullName>
    </recommendedName>
</protein>
<keyword evidence="6" id="KW-0256">Endoplasmic reticulum</keyword>
<evidence type="ECO:0000313" key="11">
    <source>
        <dbReference type="EMBL" id="KAK9879753.1"/>
    </source>
</evidence>
<evidence type="ECO:0000313" key="12">
    <source>
        <dbReference type="Proteomes" id="UP001431783"/>
    </source>
</evidence>
<feature type="transmembrane region" description="Helical" evidence="10">
    <location>
        <begin position="323"/>
        <end position="341"/>
    </location>
</feature>
<dbReference type="GO" id="GO:0005789">
    <property type="term" value="C:endoplasmic reticulum membrane"/>
    <property type="evidence" value="ECO:0007669"/>
    <property type="project" value="UniProtKB-SubCell"/>
</dbReference>
<evidence type="ECO:0000256" key="8">
    <source>
        <dbReference type="ARBA" id="ARBA00023136"/>
    </source>
</evidence>
<dbReference type="Proteomes" id="UP001431783">
    <property type="component" value="Unassembled WGS sequence"/>
</dbReference>
<dbReference type="GO" id="GO:0006629">
    <property type="term" value="P:lipid metabolic process"/>
    <property type="evidence" value="ECO:0007669"/>
    <property type="project" value="TreeGrafter"/>
</dbReference>
<dbReference type="EMBL" id="JARQZJ010000062">
    <property type="protein sequence ID" value="KAK9879753.1"/>
    <property type="molecule type" value="Genomic_DNA"/>
</dbReference>
<dbReference type="GO" id="GO:0005637">
    <property type="term" value="C:nuclear inner membrane"/>
    <property type="evidence" value="ECO:0007669"/>
    <property type="project" value="TreeGrafter"/>
</dbReference>
<comment type="subcellular location">
    <subcellularLocation>
        <location evidence="1">Endomembrane system</location>
        <topology evidence="1">Multi-pass membrane protein</topology>
    </subcellularLocation>
    <subcellularLocation>
        <location evidence="3">Endoplasmic reticulum membrane</location>
    </subcellularLocation>
    <subcellularLocation>
        <location evidence="2">Nucleus envelope</location>
    </subcellularLocation>
</comment>
<evidence type="ECO:0000256" key="2">
    <source>
        <dbReference type="ARBA" id="ARBA00004259"/>
    </source>
</evidence>
<gene>
    <name evidence="11" type="ORF">WA026_006816</name>
</gene>
<accession>A0AAW1UH12</accession>
<keyword evidence="8 10" id="KW-0472">Membrane</keyword>
<evidence type="ECO:0008006" key="13">
    <source>
        <dbReference type="Google" id="ProtNLM"/>
    </source>
</evidence>
<dbReference type="InterPro" id="IPR012430">
    <property type="entry name" value="TMEM43_fam"/>
</dbReference>
<keyword evidence="9" id="KW-0539">Nucleus</keyword>
<dbReference type="AlphaFoldDB" id="A0AAW1UH12"/>
<keyword evidence="7 10" id="KW-1133">Transmembrane helix</keyword>
<keyword evidence="5 10" id="KW-0812">Transmembrane</keyword>
<evidence type="ECO:0000256" key="10">
    <source>
        <dbReference type="SAM" id="Phobius"/>
    </source>
</evidence>
<keyword evidence="12" id="KW-1185">Reference proteome</keyword>
<dbReference type="PANTHER" id="PTHR13416">
    <property type="match status" value="1"/>
</dbReference>
<organism evidence="11 12">
    <name type="scientific">Henosepilachna vigintioctopunctata</name>
    <dbReference type="NCBI Taxonomy" id="420089"/>
    <lineage>
        <taxon>Eukaryota</taxon>
        <taxon>Metazoa</taxon>
        <taxon>Ecdysozoa</taxon>
        <taxon>Arthropoda</taxon>
        <taxon>Hexapoda</taxon>
        <taxon>Insecta</taxon>
        <taxon>Pterygota</taxon>
        <taxon>Neoptera</taxon>
        <taxon>Endopterygota</taxon>
        <taxon>Coleoptera</taxon>
        <taxon>Polyphaga</taxon>
        <taxon>Cucujiformia</taxon>
        <taxon>Coccinelloidea</taxon>
        <taxon>Coccinellidae</taxon>
        <taxon>Epilachninae</taxon>
        <taxon>Epilachnini</taxon>
        <taxon>Henosepilachna</taxon>
    </lineage>
</organism>
<proteinExistence type="inferred from homology"/>
<sequence>MISLYEEFNRSWLTSCIGIILFCSGIWVLTSNEGRAVHHAHSLDEAHNSVFSLNPYTNLQREYDGHLIHISGPLIVEEPLTEPEYGISIQSVKLRRRVQMYQWVEERKPRDDLARNNPDIADYYYVTEWRDKLVDSSSFYIRHGHQNPSKKPLETHIYVAPFVRIGQIILGNHIKEKFTNYVEVASDGTPDNKNIKFHLGIYYHCENIWEPEVGNIRIQFYYAGMSGDPITIIAKLKDGVLVPYVTSKGQEIALVGHGLLSVHEMFAFEYSEAKIQTWKMRAFGMFIIYASTVCLGRLLRIGFNQVPMLHNNFLQDPTASSNFIISLSVSLFVISFAWIAYRPMLGAGLLLAAISPFFYCILSLYNTIHVQNNYYNR</sequence>
<comment type="similarity">
    <text evidence="4">Belongs to the TMEM43 family.</text>
</comment>
<feature type="transmembrane region" description="Helical" evidence="10">
    <location>
        <begin position="282"/>
        <end position="303"/>
    </location>
</feature>
<dbReference type="PANTHER" id="PTHR13416:SF2">
    <property type="entry name" value="TRANSMEMBRANE PROTEIN 43"/>
    <property type="match status" value="1"/>
</dbReference>
<reference evidence="11 12" key="1">
    <citation type="submission" date="2023-03" db="EMBL/GenBank/DDBJ databases">
        <title>Genome insight into feeding habits of ladybird beetles.</title>
        <authorList>
            <person name="Li H.-S."/>
            <person name="Huang Y.-H."/>
            <person name="Pang H."/>
        </authorList>
    </citation>
    <scope>NUCLEOTIDE SEQUENCE [LARGE SCALE GENOMIC DNA]</scope>
    <source>
        <strain evidence="11">SYSU_2023b</strain>
        <tissue evidence="11">Whole body</tissue>
    </source>
</reference>
<name>A0AAW1UH12_9CUCU</name>
<dbReference type="Pfam" id="PF07787">
    <property type="entry name" value="TMEM43"/>
    <property type="match status" value="1"/>
</dbReference>
<evidence type="ECO:0000256" key="7">
    <source>
        <dbReference type="ARBA" id="ARBA00022989"/>
    </source>
</evidence>
<evidence type="ECO:0000256" key="3">
    <source>
        <dbReference type="ARBA" id="ARBA00004586"/>
    </source>
</evidence>
<comment type="caution">
    <text evidence="11">The sequence shown here is derived from an EMBL/GenBank/DDBJ whole genome shotgun (WGS) entry which is preliminary data.</text>
</comment>
<feature type="transmembrane region" description="Helical" evidence="10">
    <location>
        <begin position="12"/>
        <end position="30"/>
    </location>
</feature>